<dbReference type="EMBL" id="ML977335">
    <property type="protein sequence ID" value="KAF2111211.1"/>
    <property type="molecule type" value="Genomic_DNA"/>
</dbReference>
<feature type="transmembrane region" description="Helical" evidence="7">
    <location>
        <begin position="376"/>
        <end position="395"/>
    </location>
</feature>
<keyword evidence="5 7" id="KW-0472">Membrane</keyword>
<dbReference type="GO" id="GO:0016020">
    <property type="term" value="C:membrane"/>
    <property type="evidence" value="ECO:0007669"/>
    <property type="project" value="UniProtKB-SubCell"/>
</dbReference>
<keyword evidence="10" id="KW-1185">Reference proteome</keyword>
<feature type="transmembrane region" description="Helical" evidence="7">
    <location>
        <begin position="346"/>
        <end position="367"/>
    </location>
</feature>
<evidence type="ECO:0000256" key="6">
    <source>
        <dbReference type="SAM" id="MobiDB-lite"/>
    </source>
</evidence>
<dbReference type="PROSITE" id="PS50850">
    <property type="entry name" value="MFS"/>
    <property type="match status" value="1"/>
</dbReference>
<gene>
    <name evidence="9" type="ORF">BDV96DRAFT_623739</name>
</gene>
<accession>A0A6A5YYN5</accession>
<evidence type="ECO:0000256" key="2">
    <source>
        <dbReference type="ARBA" id="ARBA00022448"/>
    </source>
</evidence>
<evidence type="ECO:0000256" key="4">
    <source>
        <dbReference type="ARBA" id="ARBA00022989"/>
    </source>
</evidence>
<proteinExistence type="predicted"/>
<feature type="transmembrane region" description="Helical" evidence="7">
    <location>
        <begin position="171"/>
        <end position="193"/>
    </location>
</feature>
<dbReference type="Pfam" id="PF07690">
    <property type="entry name" value="MFS_1"/>
    <property type="match status" value="1"/>
</dbReference>
<feature type="transmembrane region" description="Helical" evidence="7">
    <location>
        <begin position="468"/>
        <end position="487"/>
    </location>
</feature>
<keyword evidence="4 7" id="KW-1133">Transmembrane helix</keyword>
<feature type="compositionally biased region" description="Polar residues" evidence="6">
    <location>
        <begin position="1"/>
        <end position="12"/>
    </location>
</feature>
<dbReference type="PANTHER" id="PTHR43791">
    <property type="entry name" value="PERMEASE-RELATED"/>
    <property type="match status" value="1"/>
</dbReference>
<evidence type="ECO:0000259" key="8">
    <source>
        <dbReference type="PROSITE" id="PS50850"/>
    </source>
</evidence>
<name>A0A6A5YYN5_9PLEO</name>
<dbReference type="GO" id="GO:0022857">
    <property type="term" value="F:transmembrane transporter activity"/>
    <property type="evidence" value="ECO:0007669"/>
    <property type="project" value="InterPro"/>
</dbReference>
<feature type="domain" description="Major facilitator superfamily (MFS) profile" evidence="8">
    <location>
        <begin position="71"/>
        <end position="490"/>
    </location>
</feature>
<dbReference type="Proteomes" id="UP000799770">
    <property type="component" value="Unassembled WGS sequence"/>
</dbReference>
<feature type="transmembrane region" description="Helical" evidence="7">
    <location>
        <begin position="321"/>
        <end position="340"/>
    </location>
</feature>
<keyword evidence="2" id="KW-0813">Transport</keyword>
<evidence type="ECO:0000313" key="9">
    <source>
        <dbReference type="EMBL" id="KAF2111211.1"/>
    </source>
</evidence>
<feature type="transmembrane region" description="Helical" evidence="7">
    <location>
        <begin position="113"/>
        <end position="136"/>
    </location>
</feature>
<dbReference type="OrthoDB" id="2985014at2759"/>
<comment type="subcellular location">
    <subcellularLocation>
        <location evidence="1">Membrane</location>
        <topology evidence="1">Multi-pass membrane protein</topology>
    </subcellularLocation>
</comment>
<organism evidence="9 10">
    <name type="scientific">Lophiotrema nucula</name>
    <dbReference type="NCBI Taxonomy" id="690887"/>
    <lineage>
        <taxon>Eukaryota</taxon>
        <taxon>Fungi</taxon>
        <taxon>Dikarya</taxon>
        <taxon>Ascomycota</taxon>
        <taxon>Pezizomycotina</taxon>
        <taxon>Dothideomycetes</taxon>
        <taxon>Pleosporomycetidae</taxon>
        <taxon>Pleosporales</taxon>
        <taxon>Lophiotremataceae</taxon>
        <taxon>Lophiotrema</taxon>
    </lineage>
</organism>
<feature type="transmembrane region" description="Helical" evidence="7">
    <location>
        <begin position="238"/>
        <end position="258"/>
    </location>
</feature>
<feature type="transmembrane region" description="Helical" evidence="7">
    <location>
        <begin position="401"/>
        <end position="420"/>
    </location>
</feature>
<dbReference type="InterPro" id="IPR011701">
    <property type="entry name" value="MFS"/>
</dbReference>
<dbReference type="InterPro" id="IPR036259">
    <property type="entry name" value="MFS_trans_sf"/>
</dbReference>
<dbReference type="Gene3D" id="1.20.1250.20">
    <property type="entry name" value="MFS general substrate transporter like domains"/>
    <property type="match status" value="2"/>
</dbReference>
<sequence length="543" mass="60769">MCGEVTQSSPLHTGQPLPSRVETPPITTTEISDLEDLSRDLRGDPEARTAFLATFTAEEERAIMRKVDMRFCLLIGFMFMIKNIDFSNIGIIKTMQAGQHSNILKELGFSSNAYNWVATIQGIPYVIFELPSNLLIKYMGPHAWESRIFLTWGIVTACCGAVRTSKQLLALRFLVGMFEAGMFPGVITTLSYWYRTDEVGRPMTWYFVISNFATIVGSLICYGASFMNGMQGLSGWRWAFILEGVATVLFAGLIFFILPDFPKSKRSSRWLTPREQQFLEARLPPNAPATADPSWDSKEAWIAFTSPATWAFLFDQTLMNLGNYALSWYLPTIIAGLGFAKLPNSLLLNIPPAAAGIGAIFICLLVTSRAWFQRPVLCIITVLGTIICFILFFTVKSRGGLYAACVLSQFFMASYYVPYWSWRTSIMSGSTGASFAIGLQSSIAQLGSTVGPQIFQSKWAYNRYRNSFIIGFAITLGALASNLWTWWLTRDIEKRVVEVRRNTLKGRKEGRAYQESEVVVVRQTQQEVILAGSIFCIRASSDN</sequence>
<feature type="transmembrane region" description="Helical" evidence="7">
    <location>
        <begin position="205"/>
        <end position="226"/>
    </location>
</feature>
<feature type="transmembrane region" description="Helical" evidence="7">
    <location>
        <begin position="148"/>
        <end position="165"/>
    </location>
</feature>
<dbReference type="InterPro" id="IPR020846">
    <property type="entry name" value="MFS_dom"/>
</dbReference>
<protein>
    <submittedName>
        <fullName evidence="9">Putative vitamin H transporter</fullName>
    </submittedName>
</protein>
<reference evidence="9" key="1">
    <citation type="journal article" date="2020" name="Stud. Mycol.">
        <title>101 Dothideomycetes genomes: a test case for predicting lifestyles and emergence of pathogens.</title>
        <authorList>
            <person name="Haridas S."/>
            <person name="Albert R."/>
            <person name="Binder M."/>
            <person name="Bloem J."/>
            <person name="Labutti K."/>
            <person name="Salamov A."/>
            <person name="Andreopoulos B."/>
            <person name="Baker S."/>
            <person name="Barry K."/>
            <person name="Bills G."/>
            <person name="Bluhm B."/>
            <person name="Cannon C."/>
            <person name="Castanera R."/>
            <person name="Culley D."/>
            <person name="Daum C."/>
            <person name="Ezra D."/>
            <person name="Gonzalez J."/>
            <person name="Henrissat B."/>
            <person name="Kuo A."/>
            <person name="Liang C."/>
            <person name="Lipzen A."/>
            <person name="Lutzoni F."/>
            <person name="Magnuson J."/>
            <person name="Mondo S."/>
            <person name="Nolan M."/>
            <person name="Ohm R."/>
            <person name="Pangilinan J."/>
            <person name="Park H.-J."/>
            <person name="Ramirez L."/>
            <person name="Alfaro M."/>
            <person name="Sun H."/>
            <person name="Tritt A."/>
            <person name="Yoshinaga Y."/>
            <person name="Zwiers L.-H."/>
            <person name="Turgeon B."/>
            <person name="Goodwin S."/>
            <person name="Spatafora J."/>
            <person name="Crous P."/>
            <person name="Grigoriev I."/>
        </authorList>
    </citation>
    <scope>NUCLEOTIDE SEQUENCE</scope>
    <source>
        <strain evidence="9">CBS 627.86</strain>
    </source>
</reference>
<dbReference type="AlphaFoldDB" id="A0A6A5YYN5"/>
<feature type="transmembrane region" description="Helical" evidence="7">
    <location>
        <begin position="71"/>
        <end position="93"/>
    </location>
</feature>
<feature type="region of interest" description="Disordered" evidence="6">
    <location>
        <begin position="1"/>
        <end position="25"/>
    </location>
</feature>
<dbReference type="SUPFAM" id="SSF103473">
    <property type="entry name" value="MFS general substrate transporter"/>
    <property type="match status" value="1"/>
</dbReference>
<evidence type="ECO:0000256" key="5">
    <source>
        <dbReference type="ARBA" id="ARBA00023136"/>
    </source>
</evidence>
<evidence type="ECO:0000313" key="10">
    <source>
        <dbReference type="Proteomes" id="UP000799770"/>
    </source>
</evidence>
<dbReference type="PANTHER" id="PTHR43791:SF91">
    <property type="entry name" value="MAJOR FACILITATOR SUPERFAMILY (MFS) PROFILE DOMAIN-CONTAINING PROTEIN-RELATED"/>
    <property type="match status" value="1"/>
</dbReference>
<evidence type="ECO:0000256" key="7">
    <source>
        <dbReference type="SAM" id="Phobius"/>
    </source>
</evidence>
<evidence type="ECO:0000256" key="3">
    <source>
        <dbReference type="ARBA" id="ARBA00022692"/>
    </source>
</evidence>
<keyword evidence="3 7" id="KW-0812">Transmembrane</keyword>
<evidence type="ECO:0000256" key="1">
    <source>
        <dbReference type="ARBA" id="ARBA00004141"/>
    </source>
</evidence>